<dbReference type="AlphaFoldDB" id="A0A8K0N5N7"/>
<name>A0A8K0N5N7_COCNU</name>
<sequence>MVEHLYAATKKHLDIIKDIFKEDDTSPAHCQLFNHGLPVNTPLAALTIASVSWATTSSTMRSPRMADPSATSSFISRAIAWPLLGELVAGIWMGAIGEDPDFSNKAREGYHLMGRRQKDEWKRGKTYGIDQVN</sequence>
<reference evidence="1" key="1">
    <citation type="journal article" date="2017" name="Gigascience">
        <title>The genome draft of coconut (Cocos nucifera).</title>
        <authorList>
            <person name="Xiao Y."/>
            <person name="Xu P."/>
            <person name="Fan H."/>
            <person name="Baudouin L."/>
            <person name="Xia W."/>
            <person name="Bocs S."/>
            <person name="Xu J."/>
            <person name="Li Q."/>
            <person name="Guo A."/>
            <person name="Zhou L."/>
            <person name="Li J."/>
            <person name="Wu Y."/>
            <person name="Ma Z."/>
            <person name="Armero A."/>
            <person name="Issali A.E."/>
            <person name="Liu N."/>
            <person name="Peng M."/>
            <person name="Yang Y."/>
        </authorList>
    </citation>
    <scope>NUCLEOTIDE SEQUENCE</scope>
    <source>
        <tissue evidence="1">Spear leaf of Hainan Tall coconut</tissue>
    </source>
</reference>
<protein>
    <submittedName>
        <fullName evidence="1">Uncharacterized protein</fullName>
    </submittedName>
</protein>
<proteinExistence type="predicted"/>
<gene>
    <name evidence="1" type="ORF">COCNU_08G005290</name>
</gene>
<evidence type="ECO:0000313" key="2">
    <source>
        <dbReference type="Proteomes" id="UP000797356"/>
    </source>
</evidence>
<comment type="caution">
    <text evidence="1">The sequence shown here is derived from an EMBL/GenBank/DDBJ whole genome shotgun (WGS) entry which is preliminary data.</text>
</comment>
<reference evidence="1" key="2">
    <citation type="submission" date="2019-07" db="EMBL/GenBank/DDBJ databases">
        <authorList>
            <person name="Yang Y."/>
            <person name="Bocs S."/>
            <person name="Baudouin L."/>
        </authorList>
    </citation>
    <scope>NUCLEOTIDE SEQUENCE</scope>
    <source>
        <tissue evidence="1">Spear leaf of Hainan Tall coconut</tissue>
    </source>
</reference>
<keyword evidence="2" id="KW-1185">Reference proteome</keyword>
<organism evidence="1 2">
    <name type="scientific">Cocos nucifera</name>
    <name type="common">Coconut palm</name>
    <dbReference type="NCBI Taxonomy" id="13894"/>
    <lineage>
        <taxon>Eukaryota</taxon>
        <taxon>Viridiplantae</taxon>
        <taxon>Streptophyta</taxon>
        <taxon>Embryophyta</taxon>
        <taxon>Tracheophyta</taxon>
        <taxon>Spermatophyta</taxon>
        <taxon>Magnoliopsida</taxon>
        <taxon>Liliopsida</taxon>
        <taxon>Arecaceae</taxon>
        <taxon>Arecoideae</taxon>
        <taxon>Cocoseae</taxon>
        <taxon>Attaleinae</taxon>
        <taxon>Cocos</taxon>
    </lineage>
</organism>
<dbReference type="EMBL" id="CM017879">
    <property type="protein sequence ID" value="KAG1359083.1"/>
    <property type="molecule type" value="Genomic_DNA"/>
</dbReference>
<evidence type="ECO:0000313" key="1">
    <source>
        <dbReference type="EMBL" id="KAG1359083.1"/>
    </source>
</evidence>
<accession>A0A8K0N5N7</accession>
<dbReference type="Proteomes" id="UP000797356">
    <property type="component" value="Chromosome 8"/>
</dbReference>